<dbReference type="GO" id="GO:0016887">
    <property type="term" value="F:ATP hydrolysis activity"/>
    <property type="evidence" value="ECO:0007669"/>
    <property type="project" value="InterPro"/>
</dbReference>
<comment type="caution">
    <text evidence="2">The sequence shown here is derived from an EMBL/GenBank/DDBJ whole genome shotgun (WGS) entry which is preliminary data.</text>
</comment>
<organism evidence="2">
    <name type="scientific">marine sediment metagenome</name>
    <dbReference type="NCBI Taxonomy" id="412755"/>
    <lineage>
        <taxon>unclassified sequences</taxon>
        <taxon>metagenomes</taxon>
        <taxon>ecological metagenomes</taxon>
    </lineage>
</organism>
<dbReference type="InterPro" id="IPR027417">
    <property type="entry name" value="P-loop_NTPase"/>
</dbReference>
<dbReference type="SUPFAM" id="SSF52540">
    <property type="entry name" value="P-loop containing nucleoside triphosphate hydrolases"/>
    <property type="match status" value="1"/>
</dbReference>
<gene>
    <name evidence="2" type="ORF">LCGC14_2529450</name>
</gene>
<evidence type="ECO:0000259" key="1">
    <source>
        <dbReference type="Pfam" id="PF13476"/>
    </source>
</evidence>
<sequence>MIEVTKISLENFKGIKPKTVFYFDNEATSVNILSGPNGFGKTTIFDVIEICLTGGFKRVEIFDNVQKKNKHNNKPFFQNTDGEDVILKLWLYNSLTNTNHIIIKHYDDDESPTKKKYGRDFIPSDAGNIFTTYLTTDSTLFAENDFSELSPIPQIEINNLFYGGNSTVDLASIYYLFNYIQQEDSIYFLRKNEDDKGASLGFLFNIEKEEREKQKLHELKINLTSQEISINKQLAFLRDSLPSAHKGDYQKLFQEKKS</sequence>
<evidence type="ECO:0000313" key="2">
    <source>
        <dbReference type="EMBL" id="KKL13068.1"/>
    </source>
</evidence>
<proteinExistence type="predicted"/>
<dbReference type="InterPro" id="IPR038729">
    <property type="entry name" value="Rad50/SbcC_AAA"/>
</dbReference>
<dbReference type="GO" id="GO:0006302">
    <property type="term" value="P:double-strand break repair"/>
    <property type="evidence" value="ECO:0007669"/>
    <property type="project" value="InterPro"/>
</dbReference>
<dbReference type="AlphaFoldDB" id="A0A0F9DM43"/>
<dbReference type="Pfam" id="PF13476">
    <property type="entry name" value="AAA_23"/>
    <property type="match status" value="1"/>
</dbReference>
<dbReference type="EMBL" id="LAZR01041010">
    <property type="protein sequence ID" value="KKL13068.1"/>
    <property type="molecule type" value="Genomic_DNA"/>
</dbReference>
<accession>A0A0F9DM43</accession>
<name>A0A0F9DM43_9ZZZZ</name>
<reference evidence="2" key="1">
    <citation type="journal article" date="2015" name="Nature">
        <title>Complex archaea that bridge the gap between prokaryotes and eukaryotes.</title>
        <authorList>
            <person name="Spang A."/>
            <person name="Saw J.H."/>
            <person name="Jorgensen S.L."/>
            <person name="Zaremba-Niedzwiedzka K."/>
            <person name="Martijn J."/>
            <person name="Lind A.E."/>
            <person name="van Eijk R."/>
            <person name="Schleper C."/>
            <person name="Guy L."/>
            <person name="Ettema T.J."/>
        </authorList>
    </citation>
    <scope>NUCLEOTIDE SEQUENCE</scope>
</reference>
<dbReference type="Gene3D" id="3.40.50.300">
    <property type="entry name" value="P-loop containing nucleotide triphosphate hydrolases"/>
    <property type="match status" value="1"/>
</dbReference>
<feature type="domain" description="Rad50/SbcC-type AAA" evidence="1">
    <location>
        <begin position="6"/>
        <end position="233"/>
    </location>
</feature>
<protein>
    <recommendedName>
        <fullName evidence="1">Rad50/SbcC-type AAA domain-containing protein</fullName>
    </recommendedName>
</protein>